<name>A0A5C6CKT7_9BACT</name>
<evidence type="ECO:0008006" key="3">
    <source>
        <dbReference type="Google" id="ProtNLM"/>
    </source>
</evidence>
<dbReference type="EMBL" id="SJPT01000002">
    <property type="protein sequence ID" value="TWU25210.1"/>
    <property type="molecule type" value="Genomic_DNA"/>
</dbReference>
<dbReference type="PROSITE" id="PS51318">
    <property type="entry name" value="TAT"/>
    <property type="match status" value="1"/>
</dbReference>
<accession>A0A5C6CKT7</accession>
<gene>
    <name evidence="1" type="ORF">Pla52o_15080</name>
</gene>
<keyword evidence="2" id="KW-1185">Reference proteome</keyword>
<proteinExistence type="predicted"/>
<dbReference type="RefSeq" id="WP_146593876.1">
    <property type="nucleotide sequence ID" value="NZ_SJPT01000002.1"/>
</dbReference>
<dbReference type="InterPro" id="IPR006311">
    <property type="entry name" value="TAT_signal"/>
</dbReference>
<dbReference type="InterPro" id="IPR032287">
    <property type="entry name" value="DUF4838"/>
</dbReference>
<dbReference type="Pfam" id="PF16126">
    <property type="entry name" value="DUF4838"/>
    <property type="match status" value="1"/>
</dbReference>
<evidence type="ECO:0000313" key="2">
    <source>
        <dbReference type="Proteomes" id="UP000316304"/>
    </source>
</evidence>
<organism evidence="1 2">
    <name type="scientific">Novipirellula galeiformis</name>
    <dbReference type="NCBI Taxonomy" id="2528004"/>
    <lineage>
        <taxon>Bacteria</taxon>
        <taxon>Pseudomonadati</taxon>
        <taxon>Planctomycetota</taxon>
        <taxon>Planctomycetia</taxon>
        <taxon>Pirellulales</taxon>
        <taxon>Pirellulaceae</taxon>
        <taxon>Novipirellula</taxon>
    </lineage>
</organism>
<dbReference type="Proteomes" id="UP000316304">
    <property type="component" value="Unassembled WGS sequence"/>
</dbReference>
<dbReference type="AlphaFoldDB" id="A0A5C6CKT7"/>
<protein>
    <recommendedName>
        <fullName evidence="3">Alpha glucuronidase N-terminal domain-containing protein</fullName>
    </recommendedName>
</protein>
<sequence>MSTSRRAFIKTTHGLIAAGVIAPSPLVQRSQALAELLDSPDFTSGFKVVEKGQPLAVIVTPKNPSHVVLYAVQELQWHVQHSCGVLLPVAEENDVDASALKNRIYIGQGNASKSAGIKVEDLPPNSFRTKTTATAVLLIGKDSEGKPDEPASRSRAAHWANFTIGAPPLDDGVSMGSLFAVYDWLENQVGVKWLWPGELGTVVRPTKVIFAGLAGQKKVVPTLIHSRPRLNVWKGIDPAHQDQYIYDVSVWLRRQRFARGESFEYGHAYVHYWKRFGKEYPTYFALRPDGIRAAHDPNRTDLVQMCVSNNGLPSSQGLHQQIIADWLKTRKTMPSIPWINGAENDKGIDDPSCTCPHCHAWDAPNAPLLPNQEKRKQAIGDTSDKPMLSLSDRYAKFWLALQKEGEKHDPNATVLGYAYADNVEPPVATQLNDRVIVAIVAPDAFPMSDTEEAAFKKLWSGWAATGAQLYWRPNLHLIGYCMPYIFAREFGKIYKYVATRNMIADDYDALLGMWGVQSPNYYMMARLNVDSTLNVDDVLNDYYAGFGPAASQIQKYFSYWETVTLKCDKAFRDKGGGWGTISWGGDEVFTPDTFVMGTKLLQDAKTAAVGNQAILQRLEYLDLWLQHASLCMQALAAFHSLRKTPGYQQLQSTFLQAKAAVDSFRELHPKLIVNIGILKQLELWSGWRKTAELDT</sequence>
<comment type="caution">
    <text evidence="1">The sequence shown here is derived from an EMBL/GenBank/DDBJ whole genome shotgun (WGS) entry which is preliminary data.</text>
</comment>
<dbReference type="OrthoDB" id="5136785at2"/>
<reference evidence="1 2" key="1">
    <citation type="submission" date="2019-02" db="EMBL/GenBank/DDBJ databases">
        <title>Deep-cultivation of Planctomycetes and their phenomic and genomic characterization uncovers novel biology.</title>
        <authorList>
            <person name="Wiegand S."/>
            <person name="Jogler M."/>
            <person name="Boedeker C."/>
            <person name="Pinto D."/>
            <person name="Vollmers J."/>
            <person name="Rivas-Marin E."/>
            <person name="Kohn T."/>
            <person name="Peeters S.H."/>
            <person name="Heuer A."/>
            <person name="Rast P."/>
            <person name="Oberbeckmann S."/>
            <person name="Bunk B."/>
            <person name="Jeske O."/>
            <person name="Meyerdierks A."/>
            <person name="Storesund J.E."/>
            <person name="Kallscheuer N."/>
            <person name="Luecker S."/>
            <person name="Lage O.M."/>
            <person name="Pohl T."/>
            <person name="Merkel B.J."/>
            <person name="Hornburger P."/>
            <person name="Mueller R.-W."/>
            <person name="Bruemmer F."/>
            <person name="Labrenz M."/>
            <person name="Spormann A.M."/>
            <person name="Op Den Camp H."/>
            <person name="Overmann J."/>
            <person name="Amann R."/>
            <person name="Jetten M.S.M."/>
            <person name="Mascher T."/>
            <person name="Medema M.H."/>
            <person name="Devos D.P."/>
            <person name="Kaster A.-K."/>
            <person name="Ovreas L."/>
            <person name="Rohde M."/>
            <person name="Galperin M.Y."/>
            <person name="Jogler C."/>
        </authorList>
    </citation>
    <scope>NUCLEOTIDE SEQUENCE [LARGE SCALE GENOMIC DNA]</scope>
    <source>
        <strain evidence="1 2">Pla52o</strain>
    </source>
</reference>
<evidence type="ECO:0000313" key="1">
    <source>
        <dbReference type="EMBL" id="TWU25210.1"/>
    </source>
</evidence>